<dbReference type="Pfam" id="PF01582">
    <property type="entry name" value="TIR"/>
    <property type="match status" value="1"/>
</dbReference>
<feature type="non-terminal residue" evidence="18">
    <location>
        <position position="751"/>
    </location>
</feature>
<evidence type="ECO:0000313" key="18">
    <source>
        <dbReference type="EMBL" id="KAG8440958.1"/>
    </source>
</evidence>
<dbReference type="GO" id="GO:0005886">
    <property type="term" value="C:plasma membrane"/>
    <property type="evidence" value="ECO:0007669"/>
    <property type="project" value="TreeGrafter"/>
</dbReference>
<evidence type="ECO:0000256" key="11">
    <source>
        <dbReference type="ARBA" id="ARBA00023136"/>
    </source>
</evidence>
<evidence type="ECO:0000256" key="4">
    <source>
        <dbReference type="ARBA" id="ARBA00022614"/>
    </source>
</evidence>
<keyword evidence="19" id="KW-1185">Reference proteome</keyword>
<comment type="similarity">
    <text evidence="2">Belongs to the Toll-like receptor family.</text>
</comment>
<evidence type="ECO:0000256" key="14">
    <source>
        <dbReference type="ARBA" id="ARBA00023198"/>
    </source>
</evidence>
<keyword evidence="12" id="KW-0675">Receptor</keyword>
<evidence type="ECO:0000256" key="16">
    <source>
        <dbReference type="SAM" id="Phobius"/>
    </source>
</evidence>
<feature type="disulfide bond" evidence="15">
    <location>
        <begin position="377"/>
        <end position="400"/>
    </location>
</feature>
<dbReference type="GO" id="GO:0045087">
    <property type="term" value="P:innate immune response"/>
    <property type="evidence" value="ECO:0007669"/>
    <property type="project" value="UniProtKB-KW"/>
</dbReference>
<dbReference type="SUPFAM" id="SSF52058">
    <property type="entry name" value="L domain-like"/>
    <property type="match status" value="2"/>
</dbReference>
<dbReference type="Pfam" id="PF13855">
    <property type="entry name" value="LRR_8"/>
    <property type="match status" value="1"/>
</dbReference>
<dbReference type="InterPro" id="IPR000483">
    <property type="entry name" value="Cys-rich_flank_reg_C"/>
</dbReference>
<dbReference type="SMART" id="SM00364">
    <property type="entry name" value="LRR_BAC"/>
    <property type="match status" value="4"/>
</dbReference>
<keyword evidence="6" id="KW-0732">Signal</keyword>
<keyword evidence="13" id="KW-0325">Glycoprotein</keyword>
<dbReference type="InterPro" id="IPR035897">
    <property type="entry name" value="Toll_tir_struct_dom_sf"/>
</dbReference>
<evidence type="ECO:0000256" key="3">
    <source>
        <dbReference type="ARBA" id="ARBA00022588"/>
    </source>
</evidence>
<keyword evidence="7" id="KW-0677">Repeat</keyword>
<keyword evidence="3" id="KW-0399">Innate immunity</keyword>
<keyword evidence="14" id="KW-0395">Inflammatory response</keyword>
<evidence type="ECO:0000256" key="5">
    <source>
        <dbReference type="ARBA" id="ARBA00022692"/>
    </source>
</evidence>
<dbReference type="InterPro" id="IPR032675">
    <property type="entry name" value="LRR_dom_sf"/>
</dbReference>
<dbReference type="FunFam" id="3.80.10.10:FF:000046">
    <property type="entry name" value="Toll-like receptor 2"/>
    <property type="match status" value="1"/>
</dbReference>
<comment type="caution">
    <text evidence="18">The sequence shown here is derived from an EMBL/GenBank/DDBJ whole genome shotgun (WGS) entry which is preliminary data.</text>
</comment>
<evidence type="ECO:0000256" key="8">
    <source>
        <dbReference type="ARBA" id="ARBA00022859"/>
    </source>
</evidence>
<name>A0A8T2JBS4_9PIPI</name>
<organism evidence="18 19">
    <name type="scientific">Hymenochirus boettgeri</name>
    <name type="common">Congo dwarf clawed frog</name>
    <dbReference type="NCBI Taxonomy" id="247094"/>
    <lineage>
        <taxon>Eukaryota</taxon>
        <taxon>Metazoa</taxon>
        <taxon>Chordata</taxon>
        <taxon>Craniata</taxon>
        <taxon>Vertebrata</taxon>
        <taxon>Euteleostomi</taxon>
        <taxon>Amphibia</taxon>
        <taxon>Batrachia</taxon>
        <taxon>Anura</taxon>
        <taxon>Pipoidea</taxon>
        <taxon>Pipidae</taxon>
        <taxon>Pipinae</taxon>
        <taxon>Hymenochirus</taxon>
    </lineage>
</organism>
<accession>A0A8T2JBS4</accession>
<sequence length="751" mass="86592">KDISSPSSLDSYLDLSEQNLVHLHASNFSSQVKFLNLSYNAIEELDCSVFQFSSALEILDLSNNRLHTIHCNTLQFIQNIRQLDLSMNNFETLDLCREFIALSQLTHLGLSAKVIRKYSFLNIAPRQLGYVFLGIQNLKEYENGSLQLLNTKKLHIVLPPNQANSCLLCDALDTSAILEISEVQCSEQCDYITKPFSNITKNSKVSTLIISDSKMSGPDIIQIVQSVWYSSVEHLHIRNFVLVKEFRYVKVDYTNYSLKSITIEGLTNSIFYYNPPHPLNIFAEMMVENGTFSDVQFIHFFCPPKPSIFKHLNLANNRITDEIFLNCENVSTLESLNLQNNKLEEMSIISVMTTTMRNLRHLDVSKNGLSYEITKQCRWTESLVFLNLSENRLTESFFECLPINLQILDLSKNQITRVPAVMEGFSSLKELYLVLNRLIDIPKCSSISSSLAVLNVDENSISSLTEQFFNSCQHVKMVSARRNPFLCNCDLMEFVKVEAKSPGKFDGWPESYQCQHPDNLKGVFLKDLHLSEISCNISKLLGVVFGVIIFTTLCIVFTCVYFDVPWYIRMIFQWIRTKHRARNISLSDLQTNKVFHAFVSYSQEDSIWVKNMLLPNLERKDGSIRICHHERHFLPGRAIIENIIDCIEKSFKSIFVLSPNFIQSEWCHYELYFAQHTLFGKNSNNLILILLDPIPQYLIPNKYSKLKSIMKHRTYLEWPKEKGKRGLFWANLREAISVNLCFKENVTTDPE</sequence>
<dbReference type="Gene3D" id="3.40.50.10140">
    <property type="entry name" value="Toll/interleukin-1 receptor homology (TIR) domain"/>
    <property type="match status" value="1"/>
</dbReference>
<dbReference type="InterPro" id="IPR001611">
    <property type="entry name" value="Leu-rich_rpt"/>
</dbReference>
<dbReference type="SUPFAM" id="SSF52200">
    <property type="entry name" value="Toll/Interleukin receptor TIR domain"/>
    <property type="match status" value="1"/>
</dbReference>
<gene>
    <name evidence="18" type="ORF">GDO86_006628</name>
</gene>
<evidence type="ECO:0000256" key="10">
    <source>
        <dbReference type="ARBA" id="ARBA00023027"/>
    </source>
</evidence>
<evidence type="ECO:0000256" key="12">
    <source>
        <dbReference type="ARBA" id="ARBA00023170"/>
    </source>
</evidence>
<comment type="subcellular location">
    <subcellularLocation>
        <location evidence="1">Membrane</location>
        <topology evidence="1">Single-pass type I membrane protein</topology>
    </subcellularLocation>
</comment>
<keyword evidence="4" id="KW-0433">Leucine-rich repeat</keyword>
<feature type="transmembrane region" description="Helical" evidence="16">
    <location>
        <begin position="540"/>
        <end position="562"/>
    </location>
</feature>
<dbReference type="PROSITE" id="PS50104">
    <property type="entry name" value="TIR"/>
    <property type="match status" value="1"/>
</dbReference>
<feature type="non-terminal residue" evidence="18">
    <location>
        <position position="1"/>
    </location>
</feature>
<dbReference type="GO" id="GO:0004888">
    <property type="term" value="F:transmembrane signaling receptor activity"/>
    <property type="evidence" value="ECO:0007669"/>
    <property type="project" value="InterPro"/>
</dbReference>
<dbReference type="InterPro" id="IPR000157">
    <property type="entry name" value="TIR_dom"/>
</dbReference>
<dbReference type="PIRSF" id="PIRSF037595">
    <property type="entry name" value="Toll-like_receptor"/>
    <property type="match status" value="1"/>
</dbReference>
<dbReference type="SMART" id="SM00082">
    <property type="entry name" value="LRRCT"/>
    <property type="match status" value="1"/>
</dbReference>
<dbReference type="GO" id="GO:0006954">
    <property type="term" value="P:inflammatory response"/>
    <property type="evidence" value="ECO:0007669"/>
    <property type="project" value="UniProtKB-KW"/>
</dbReference>
<evidence type="ECO:0000256" key="15">
    <source>
        <dbReference type="PIRSR" id="PIRSR037595-2"/>
    </source>
</evidence>
<keyword evidence="5 16" id="KW-0812">Transmembrane</keyword>
<evidence type="ECO:0000256" key="13">
    <source>
        <dbReference type="ARBA" id="ARBA00023180"/>
    </source>
</evidence>
<evidence type="ECO:0000313" key="19">
    <source>
        <dbReference type="Proteomes" id="UP000812440"/>
    </source>
</evidence>
<dbReference type="GO" id="GO:0035663">
    <property type="term" value="F:Toll-like receptor 2 binding"/>
    <property type="evidence" value="ECO:0007669"/>
    <property type="project" value="TreeGrafter"/>
</dbReference>
<dbReference type="AlphaFoldDB" id="A0A8T2JBS4"/>
<dbReference type="SMART" id="SM00255">
    <property type="entry name" value="TIR"/>
    <property type="match status" value="1"/>
</dbReference>
<dbReference type="GO" id="GO:0002224">
    <property type="term" value="P:toll-like receptor signaling pathway"/>
    <property type="evidence" value="ECO:0007669"/>
    <property type="project" value="InterPro"/>
</dbReference>
<dbReference type="PROSITE" id="PS51450">
    <property type="entry name" value="LRR"/>
    <property type="match status" value="2"/>
</dbReference>
<reference evidence="18" key="1">
    <citation type="thesis" date="2020" institute="ProQuest LLC" country="789 East Eisenhower Parkway, Ann Arbor, MI, USA">
        <title>Comparative Genomics and Chromosome Evolution.</title>
        <authorList>
            <person name="Mudd A.B."/>
        </authorList>
    </citation>
    <scope>NUCLEOTIDE SEQUENCE</scope>
    <source>
        <strain evidence="18">Female2</strain>
        <tissue evidence="18">Blood</tissue>
    </source>
</reference>
<dbReference type="FunFam" id="3.40.50.10140:FF:000001">
    <property type="entry name" value="Toll-like receptor 2"/>
    <property type="match status" value="1"/>
</dbReference>
<dbReference type="PRINTS" id="PR01537">
    <property type="entry name" value="INTRLKN1R1F"/>
</dbReference>
<proteinExistence type="inferred from homology"/>
<dbReference type="Proteomes" id="UP000812440">
    <property type="component" value="Chromosome 3"/>
</dbReference>
<evidence type="ECO:0000256" key="6">
    <source>
        <dbReference type="ARBA" id="ARBA00022729"/>
    </source>
</evidence>
<evidence type="ECO:0000256" key="7">
    <source>
        <dbReference type="ARBA" id="ARBA00022737"/>
    </source>
</evidence>
<dbReference type="GO" id="GO:0071221">
    <property type="term" value="P:cellular response to bacterial lipopeptide"/>
    <property type="evidence" value="ECO:0007669"/>
    <property type="project" value="TreeGrafter"/>
</dbReference>
<dbReference type="EMBL" id="JAACNH010000006">
    <property type="protein sequence ID" value="KAG8440958.1"/>
    <property type="molecule type" value="Genomic_DNA"/>
</dbReference>
<dbReference type="GO" id="GO:0071723">
    <property type="term" value="F:lipopeptide binding"/>
    <property type="evidence" value="ECO:0007669"/>
    <property type="project" value="TreeGrafter"/>
</dbReference>
<dbReference type="PANTHER" id="PTHR24365">
    <property type="entry name" value="TOLL-LIKE RECEPTOR"/>
    <property type="match status" value="1"/>
</dbReference>
<keyword evidence="15" id="KW-1015">Disulfide bond</keyword>
<dbReference type="Pfam" id="PF13516">
    <property type="entry name" value="LRR_6"/>
    <property type="match status" value="2"/>
</dbReference>
<evidence type="ECO:0000256" key="2">
    <source>
        <dbReference type="ARBA" id="ARBA00009634"/>
    </source>
</evidence>
<keyword evidence="8" id="KW-0391">Immunity</keyword>
<dbReference type="PANTHER" id="PTHR24365:SF552">
    <property type="entry name" value="TOLL-LIKE RECEPTOR 1"/>
    <property type="match status" value="1"/>
</dbReference>
<dbReference type="InterPro" id="IPR017241">
    <property type="entry name" value="Toll-like_receptor"/>
</dbReference>
<feature type="domain" description="TIR" evidence="17">
    <location>
        <begin position="593"/>
        <end position="736"/>
    </location>
</feature>
<keyword evidence="9 16" id="KW-1133">Transmembrane helix</keyword>
<dbReference type="OrthoDB" id="1081807at2759"/>
<evidence type="ECO:0000259" key="17">
    <source>
        <dbReference type="PROSITE" id="PS50104"/>
    </source>
</evidence>
<evidence type="ECO:0000256" key="9">
    <source>
        <dbReference type="ARBA" id="ARBA00022989"/>
    </source>
</evidence>
<dbReference type="Gene3D" id="3.80.10.10">
    <property type="entry name" value="Ribonuclease Inhibitor"/>
    <property type="match status" value="1"/>
</dbReference>
<keyword evidence="11 16" id="KW-0472">Membrane</keyword>
<protein>
    <recommendedName>
        <fullName evidence="17">TIR domain-containing protein</fullName>
    </recommendedName>
</protein>
<keyword evidence="10" id="KW-0520">NAD</keyword>
<evidence type="ECO:0000256" key="1">
    <source>
        <dbReference type="ARBA" id="ARBA00004479"/>
    </source>
</evidence>